<dbReference type="GO" id="GO:0006351">
    <property type="term" value="P:DNA-templated transcription"/>
    <property type="evidence" value="ECO:0007669"/>
    <property type="project" value="InterPro"/>
</dbReference>
<dbReference type="PROSITE" id="PS51806">
    <property type="entry name" value="DOG1"/>
    <property type="match status" value="1"/>
</dbReference>
<dbReference type="Proteomes" id="UP001497516">
    <property type="component" value="Chromosome 5"/>
</dbReference>
<evidence type="ECO:0000259" key="2">
    <source>
        <dbReference type="PROSITE" id="PS51806"/>
    </source>
</evidence>
<evidence type="ECO:0000313" key="4">
    <source>
        <dbReference type="Proteomes" id="UP001497516"/>
    </source>
</evidence>
<reference evidence="3 4" key="1">
    <citation type="submission" date="2024-04" db="EMBL/GenBank/DDBJ databases">
        <authorList>
            <person name="Fracassetti M."/>
        </authorList>
    </citation>
    <scope>NUCLEOTIDE SEQUENCE [LARGE SCALE GENOMIC DNA]</scope>
</reference>
<evidence type="ECO:0000313" key="3">
    <source>
        <dbReference type="EMBL" id="CAL1386156.1"/>
    </source>
</evidence>
<proteinExistence type="predicted"/>
<dbReference type="PANTHER" id="PTHR46354">
    <property type="entry name" value="DOG1 DOMAIN-CONTAINING PROTEIN"/>
    <property type="match status" value="1"/>
</dbReference>
<feature type="region of interest" description="Disordered" evidence="1">
    <location>
        <begin position="1"/>
        <end position="37"/>
    </location>
</feature>
<protein>
    <recommendedName>
        <fullName evidence="2">DOG1 domain-containing protein</fullName>
    </recommendedName>
</protein>
<dbReference type="InterPro" id="IPR051886">
    <property type="entry name" value="Seed_Dev/Stress_Resp_Reg"/>
</dbReference>
<dbReference type="AlphaFoldDB" id="A0AAV2EJK3"/>
<dbReference type="GO" id="GO:0043565">
    <property type="term" value="F:sequence-specific DNA binding"/>
    <property type="evidence" value="ECO:0007669"/>
    <property type="project" value="InterPro"/>
</dbReference>
<keyword evidence="4" id="KW-1185">Reference proteome</keyword>
<organism evidence="3 4">
    <name type="scientific">Linum trigynum</name>
    <dbReference type="NCBI Taxonomy" id="586398"/>
    <lineage>
        <taxon>Eukaryota</taxon>
        <taxon>Viridiplantae</taxon>
        <taxon>Streptophyta</taxon>
        <taxon>Embryophyta</taxon>
        <taxon>Tracheophyta</taxon>
        <taxon>Spermatophyta</taxon>
        <taxon>Magnoliopsida</taxon>
        <taxon>eudicotyledons</taxon>
        <taxon>Gunneridae</taxon>
        <taxon>Pentapetalae</taxon>
        <taxon>rosids</taxon>
        <taxon>fabids</taxon>
        <taxon>Malpighiales</taxon>
        <taxon>Linaceae</taxon>
        <taxon>Linum</taxon>
    </lineage>
</organism>
<evidence type="ECO:0000256" key="1">
    <source>
        <dbReference type="SAM" id="MobiDB-lite"/>
    </source>
</evidence>
<dbReference type="EMBL" id="OZ034818">
    <property type="protein sequence ID" value="CAL1386156.1"/>
    <property type="molecule type" value="Genomic_DNA"/>
</dbReference>
<feature type="domain" description="DOG1" evidence="2">
    <location>
        <begin position="33"/>
        <end position="276"/>
    </location>
</feature>
<name>A0AAV2EJK3_9ROSI</name>
<gene>
    <name evidence="3" type="ORF">LTRI10_LOCUS27241</name>
</gene>
<dbReference type="PANTHER" id="PTHR46354:SF4">
    <property type="entry name" value="PROTEIN DOG1-LIKE 3"/>
    <property type="match status" value="1"/>
</dbReference>
<sequence>MSERVSRTASSSPLGGSSRSTSSSPGPPPDQDSDTYEEVFDTWLADQERHLKELISAADISSDQPDLLRGLLGRVMDQYEHYYRAKSSSVHQDVLAMLSPSWRSTLEDAFLWIGGWRPSMAFHVIYSKSGLQFETGLRDILQGIPTDDLADLSGEQLRRIDELQRRTVREEREITEDMAKVQESAADSSMVDLSHSVSQMMRNGGSPSMDERVDSTLVVKERQMEEVLHAADDLRLRTLRAIVDEILTPIQAVHFFIAVAELHLRVHDWGKRRDAVDASQPST</sequence>
<feature type="compositionally biased region" description="Low complexity" evidence="1">
    <location>
        <begin position="7"/>
        <end position="24"/>
    </location>
</feature>
<dbReference type="Pfam" id="PF14144">
    <property type="entry name" value="DOG1"/>
    <property type="match status" value="1"/>
</dbReference>
<dbReference type="InterPro" id="IPR025422">
    <property type="entry name" value="TGA_domain"/>
</dbReference>
<accession>A0AAV2EJK3</accession>